<dbReference type="GO" id="GO:0007169">
    <property type="term" value="P:cell surface receptor protein tyrosine kinase signaling pathway"/>
    <property type="evidence" value="ECO:0007669"/>
    <property type="project" value="TreeGrafter"/>
</dbReference>
<keyword evidence="17" id="KW-0479">Metal-binding</keyword>
<evidence type="ECO:0000256" key="17">
    <source>
        <dbReference type="PIRSR" id="PIRSR000615-3"/>
    </source>
</evidence>
<proteinExistence type="predicted"/>
<dbReference type="PIRSF" id="PIRSF000615">
    <property type="entry name" value="TyrPK_CSF1-R"/>
    <property type="match status" value="1"/>
</dbReference>
<keyword evidence="4 19" id="KW-0812">Transmembrane</keyword>
<keyword evidence="8 19" id="KW-1133">Transmembrane helix</keyword>
<feature type="binding site" evidence="16">
    <location>
        <position position="652"/>
    </location>
    <ligand>
        <name>ATP</name>
        <dbReference type="ChEBI" id="CHEBI:30616"/>
    </ligand>
</feature>
<evidence type="ECO:0000256" key="3">
    <source>
        <dbReference type="ARBA" id="ARBA00022679"/>
    </source>
</evidence>
<evidence type="ECO:0000259" key="20">
    <source>
        <dbReference type="PROSITE" id="PS50011"/>
    </source>
</evidence>
<evidence type="ECO:0000259" key="21">
    <source>
        <dbReference type="PROSITE" id="PS50835"/>
    </source>
</evidence>
<dbReference type="GO" id="GO:0004714">
    <property type="term" value="F:transmembrane receptor protein tyrosine kinase activity"/>
    <property type="evidence" value="ECO:0007669"/>
    <property type="project" value="UniProtKB-EC"/>
</dbReference>
<protein>
    <recommendedName>
        <fullName evidence="2">receptor protein-tyrosine kinase</fullName>
        <ecNumber evidence="2">2.7.10.1</ecNumber>
    </recommendedName>
</protein>
<dbReference type="Pfam" id="PF07714">
    <property type="entry name" value="PK_Tyr_Ser-Thr"/>
    <property type="match status" value="1"/>
</dbReference>
<dbReference type="Gene3D" id="3.30.200.20">
    <property type="entry name" value="Phosphorylase Kinase, domain 1"/>
    <property type="match status" value="1"/>
</dbReference>
<feature type="domain" description="Ig-like" evidence="21">
    <location>
        <begin position="86"/>
        <end position="178"/>
    </location>
</feature>
<evidence type="ECO:0000256" key="10">
    <source>
        <dbReference type="ARBA" id="ARBA00023137"/>
    </source>
</evidence>
<evidence type="ECO:0000256" key="4">
    <source>
        <dbReference type="ARBA" id="ARBA00022692"/>
    </source>
</evidence>
<keyword evidence="7 16" id="KW-0067">ATP-binding</keyword>
<evidence type="ECO:0000313" key="23">
    <source>
        <dbReference type="Proteomes" id="UP000594262"/>
    </source>
</evidence>
<dbReference type="GO" id="GO:0005886">
    <property type="term" value="C:plasma membrane"/>
    <property type="evidence" value="ECO:0007669"/>
    <property type="project" value="TreeGrafter"/>
</dbReference>
<dbReference type="GO" id="GO:0043235">
    <property type="term" value="C:receptor complex"/>
    <property type="evidence" value="ECO:0007669"/>
    <property type="project" value="TreeGrafter"/>
</dbReference>
<dbReference type="InterPro" id="IPR017441">
    <property type="entry name" value="Protein_kinase_ATP_BS"/>
</dbReference>
<organism evidence="22 23">
    <name type="scientific">Clytia hemisphaerica</name>
    <dbReference type="NCBI Taxonomy" id="252671"/>
    <lineage>
        <taxon>Eukaryota</taxon>
        <taxon>Metazoa</taxon>
        <taxon>Cnidaria</taxon>
        <taxon>Hydrozoa</taxon>
        <taxon>Hydroidolina</taxon>
        <taxon>Leptothecata</taxon>
        <taxon>Obeliida</taxon>
        <taxon>Clytiidae</taxon>
        <taxon>Clytia</taxon>
    </lineage>
</organism>
<evidence type="ECO:0000256" key="13">
    <source>
        <dbReference type="ARBA" id="ARBA00023180"/>
    </source>
</evidence>
<dbReference type="SMART" id="SM00408">
    <property type="entry name" value="IGc2"/>
    <property type="match status" value="1"/>
</dbReference>
<dbReference type="InterPro" id="IPR008266">
    <property type="entry name" value="Tyr_kinase_AS"/>
</dbReference>
<dbReference type="InterPro" id="IPR020635">
    <property type="entry name" value="Tyr_kinase_cat_dom"/>
</dbReference>
<keyword evidence="12" id="KW-0675">Receptor</keyword>
<dbReference type="InterPro" id="IPR050122">
    <property type="entry name" value="RTK"/>
</dbReference>
<evidence type="ECO:0000313" key="22">
    <source>
        <dbReference type="EnsemblMetazoa" id="CLYHEMP021172.2"/>
    </source>
</evidence>
<evidence type="ECO:0000256" key="11">
    <source>
        <dbReference type="ARBA" id="ARBA00023157"/>
    </source>
</evidence>
<dbReference type="PROSITE" id="PS50835">
    <property type="entry name" value="IG_LIKE"/>
    <property type="match status" value="2"/>
</dbReference>
<evidence type="ECO:0000256" key="14">
    <source>
        <dbReference type="ARBA" id="ARBA00051243"/>
    </source>
</evidence>
<sequence length="829" mass="95263">MSFHCKPVHPAGENLTEGKKEKYKDTKEWGIERYFKATGRLYKHNDNQRKLILIGIREADSGTYHCVPFDHPSLVNSVDIPPKAAPQIHSYLPRIRIKKINEFTKFSCVTSSKYARSWGWFINGKKVDQDDRQNFKVVKFNYLRIQKIPYEYDGLNKVECVVTNDFGTSTMNYTLIVEGQYTKPKFVKVRERPIFDLGLEGHTMDCRAFGKRPVNITWYHDGVDIRRKYRTGYQYFFLDDDHQRLTINNAHYTDSGIYKCVLKNKYGSISRQSTFRWPGPHITFTHLDGRAPGIKLISATIGEELVMETTFSDFDLTTNFRLELFKLVSTTHQKASELAWNASSIIDLEDNHLPSDVHGTPNFVDDQGVVMENMNRFVKYMVGSINNRGTSKKVKMVMKNITKHSFGDYMLMVSTQYSYDVFNFTIVQDSPAGEDNSIEIAVGVTIPILIVVAIGSYVYFKSRHRYLKPRRRSDIMPIVRQDSDASFESVAVRRIRQSFYDEHIDSNWEIEPSKLTKHESIGAGNFGDVFRGQLEDLNGNLTTVAIKTVKGSASDGDINNFFKEIEIMKRVDGRDHPNVLAFYGVCTRNLFAVLEYCSNGNLRDYLRSKRPSEENKDIGLDRTEMLTIYSQICDGLCFLASKNIIHRDIAARNVLVTSDFTMKIADFGLARSLNKDYYQMRSTGEMPILWMAIESITKGLFTVKSDVWSFAILMWEVETLGGRPYTGISVQLLSSFLTSGRRLHKPHWTPEKIYTVMLMCWEEEPSRRPSFEDLQMIFDSIANTTSTTSSSSYTALVHRQFHSDILEIIPNHLAVEGLRQSKSNHYNTL</sequence>
<evidence type="ECO:0000256" key="19">
    <source>
        <dbReference type="SAM" id="Phobius"/>
    </source>
</evidence>
<dbReference type="SUPFAM" id="SSF56112">
    <property type="entry name" value="Protein kinase-like (PK-like)"/>
    <property type="match status" value="1"/>
</dbReference>
<keyword evidence="9 19" id="KW-0472">Membrane</keyword>
<evidence type="ECO:0000256" key="2">
    <source>
        <dbReference type="ARBA" id="ARBA00011902"/>
    </source>
</evidence>
<evidence type="ECO:0000256" key="7">
    <source>
        <dbReference type="ARBA" id="ARBA00022840"/>
    </source>
</evidence>
<dbReference type="Gene3D" id="1.10.510.10">
    <property type="entry name" value="Transferase(Phosphotransferase) domain 1"/>
    <property type="match status" value="1"/>
</dbReference>
<keyword evidence="11" id="KW-1015">Disulfide bond</keyword>
<keyword evidence="17" id="KW-0460">Magnesium</keyword>
<dbReference type="Proteomes" id="UP000594262">
    <property type="component" value="Unplaced"/>
</dbReference>
<feature type="domain" description="Ig-like" evidence="21">
    <location>
        <begin position="184"/>
        <end position="276"/>
    </location>
</feature>
<dbReference type="GO" id="GO:0005524">
    <property type="term" value="F:ATP binding"/>
    <property type="evidence" value="ECO:0007669"/>
    <property type="project" value="UniProtKB-UniRule"/>
</dbReference>
<dbReference type="InterPro" id="IPR003598">
    <property type="entry name" value="Ig_sub2"/>
</dbReference>
<dbReference type="GO" id="GO:0046872">
    <property type="term" value="F:metal ion binding"/>
    <property type="evidence" value="ECO:0007669"/>
    <property type="project" value="UniProtKB-KW"/>
</dbReference>
<reference evidence="22" key="1">
    <citation type="submission" date="2021-01" db="UniProtKB">
        <authorList>
            <consortium name="EnsemblMetazoa"/>
        </authorList>
    </citation>
    <scope>IDENTIFICATION</scope>
</reference>
<keyword evidence="5 16" id="KW-0547">Nucleotide-binding</keyword>
<dbReference type="PANTHER" id="PTHR24416">
    <property type="entry name" value="TYROSINE-PROTEIN KINASE RECEPTOR"/>
    <property type="match status" value="1"/>
</dbReference>
<feature type="binding site" evidence="17">
    <location>
        <position position="666"/>
    </location>
    <ligand>
        <name>Mg(2+)</name>
        <dbReference type="ChEBI" id="CHEBI:18420"/>
    </ligand>
</feature>
<dbReference type="InterPro" id="IPR013783">
    <property type="entry name" value="Ig-like_fold"/>
</dbReference>
<keyword evidence="10" id="KW-0829">Tyrosine-protein kinase</keyword>
<dbReference type="InterPro" id="IPR036179">
    <property type="entry name" value="Ig-like_dom_sf"/>
</dbReference>
<accession>A0A7M5XEF9</accession>
<dbReference type="SMART" id="SM00219">
    <property type="entry name" value="TyrKc"/>
    <property type="match status" value="1"/>
</dbReference>
<dbReference type="Gene3D" id="2.60.40.10">
    <property type="entry name" value="Immunoglobulins"/>
    <property type="match status" value="2"/>
</dbReference>
<name>A0A7M5XEF9_9CNID</name>
<evidence type="ECO:0000256" key="6">
    <source>
        <dbReference type="ARBA" id="ARBA00022777"/>
    </source>
</evidence>
<dbReference type="InterPro" id="IPR007110">
    <property type="entry name" value="Ig-like_dom"/>
</dbReference>
<dbReference type="InterPro" id="IPR011009">
    <property type="entry name" value="Kinase-like_dom_sf"/>
</dbReference>
<evidence type="ECO:0000256" key="9">
    <source>
        <dbReference type="ARBA" id="ARBA00023136"/>
    </source>
</evidence>
<feature type="binding site" evidence="17">
    <location>
        <position position="653"/>
    </location>
    <ligand>
        <name>Mg(2+)</name>
        <dbReference type="ChEBI" id="CHEBI:18420"/>
    </ligand>
</feature>
<dbReference type="CDD" id="cd00192">
    <property type="entry name" value="PTKc"/>
    <property type="match status" value="1"/>
</dbReference>
<dbReference type="PRINTS" id="PR00109">
    <property type="entry name" value="TYRKINASE"/>
</dbReference>
<dbReference type="Pfam" id="PF07679">
    <property type="entry name" value="I-set"/>
    <property type="match status" value="1"/>
</dbReference>
<dbReference type="PROSITE" id="PS00109">
    <property type="entry name" value="PROTEIN_KINASE_TYR"/>
    <property type="match status" value="1"/>
</dbReference>
<evidence type="ECO:0000256" key="16">
    <source>
        <dbReference type="PIRSR" id="PIRSR000615-2"/>
    </source>
</evidence>
<keyword evidence="6" id="KW-0418">Kinase</keyword>
<feature type="binding site" evidence="18">
    <location>
        <position position="547"/>
    </location>
    <ligand>
        <name>ATP</name>
        <dbReference type="ChEBI" id="CHEBI:30616"/>
    </ligand>
</feature>
<evidence type="ECO:0000256" key="1">
    <source>
        <dbReference type="ARBA" id="ARBA00004167"/>
    </source>
</evidence>
<feature type="active site" description="Proton acceptor" evidence="15">
    <location>
        <position position="648"/>
    </location>
</feature>
<dbReference type="FunFam" id="1.10.510.10:FF:000554">
    <property type="entry name" value="Predicted protein"/>
    <property type="match status" value="1"/>
</dbReference>
<dbReference type="AlphaFoldDB" id="A0A7M5XEF9"/>
<dbReference type="CDD" id="cd00096">
    <property type="entry name" value="Ig"/>
    <property type="match status" value="1"/>
</dbReference>
<keyword evidence="3" id="KW-0808">Transferase</keyword>
<dbReference type="PANTHER" id="PTHR24416:SF611">
    <property type="entry name" value="TYROSINE-PROTEIN KINASE TRANSMEMBRANE RECEPTOR ROR"/>
    <property type="match status" value="1"/>
</dbReference>
<keyword evidence="13" id="KW-0325">Glycoprotein</keyword>
<evidence type="ECO:0000256" key="8">
    <source>
        <dbReference type="ARBA" id="ARBA00022989"/>
    </source>
</evidence>
<dbReference type="PROSITE" id="PS50011">
    <property type="entry name" value="PROTEIN_KINASE_DOM"/>
    <property type="match status" value="1"/>
</dbReference>
<feature type="domain" description="Protein kinase" evidence="20">
    <location>
        <begin position="515"/>
        <end position="778"/>
    </location>
</feature>
<dbReference type="InterPro" id="IPR013098">
    <property type="entry name" value="Ig_I-set"/>
</dbReference>
<comment type="catalytic activity">
    <reaction evidence="14">
        <text>L-tyrosyl-[protein] + ATP = O-phospho-L-tyrosyl-[protein] + ADP + H(+)</text>
        <dbReference type="Rhea" id="RHEA:10596"/>
        <dbReference type="Rhea" id="RHEA-COMP:10136"/>
        <dbReference type="Rhea" id="RHEA-COMP:20101"/>
        <dbReference type="ChEBI" id="CHEBI:15378"/>
        <dbReference type="ChEBI" id="CHEBI:30616"/>
        <dbReference type="ChEBI" id="CHEBI:46858"/>
        <dbReference type="ChEBI" id="CHEBI:61978"/>
        <dbReference type="ChEBI" id="CHEBI:456216"/>
        <dbReference type="EC" id="2.7.10.1"/>
    </reaction>
</comment>
<dbReference type="InterPro" id="IPR000719">
    <property type="entry name" value="Prot_kinase_dom"/>
</dbReference>
<dbReference type="PROSITE" id="PS00107">
    <property type="entry name" value="PROTEIN_KINASE_ATP"/>
    <property type="match status" value="1"/>
</dbReference>
<evidence type="ECO:0000256" key="18">
    <source>
        <dbReference type="PROSITE-ProRule" id="PRU10141"/>
    </source>
</evidence>
<dbReference type="InterPro" id="IPR001245">
    <property type="entry name" value="Ser-Thr/Tyr_kinase_cat_dom"/>
</dbReference>
<comment type="subcellular location">
    <subcellularLocation>
        <location evidence="1">Membrane</location>
        <topology evidence="1">Single-pass membrane protein</topology>
    </subcellularLocation>
</comment>
<dbReference type="SUPFAM" id="SSF48726">
    <property type="entry name" value="Immunoglobulin"/>
    <property type="match status" value="2"/>
</dbReference>
<dbReference type="EnsemblMetazoa" id="CLYHEMT021172.2">
    <property type="protein sequence ID" value="CLYHEMP021172.2"/>
    <property type="gene ID" value="CLYHEMG021172"/>
</dbReference>
<feature type="transmembrane region" description="Helical" evidence="19">
    <location>
        <begin position="440"/>
        <end position="460"/>
    </location>
</feature>
<evidence type="ECO:0000256" key="5">
    <source>
        <dbReference type="ARBA" id="ARBA00022741"/>
    </source>
</evidence>
<evidence type="ECO:0000256" key="15">
    <source>
        <dbReference type="PIRSR" id="PIRSR000615-1"/>
    </source>
</evidence>
<dbReference type="OrthoDB" id="346907at2759"/>
<keyword evidence="23" id="KW-1185">Reference proteome</keyword>
<evidence type="ECO:0000256" key="12">
    <source>
        <dbReference type="ARBA" id="ARBA00023170"/>
    </source>
</evidence>
<dbReference type="EC" id="2.7.10.1" evidence="2"/>